<gene>
    <name evidence="1" type="ORF">QAD02_018391</name>
</gene>
<protein>
    <submittedName>
        <fullName evidence="1">Uncharacterized protein</fullName>
    </submittedName>
</protein>
<sequence>MMRRNGPAIKNAVMRFESNNRKVKLAIQYSNCHKNTLKSTAIRLQLSNMNSHFKAYEDVYRTDGKVMKDNSLVQLLYPTAQQKKELHSITLDGVTYGKETIIVIDEEDGGFFFGKILNVFVIDEQVIFRYNPFSEYGFHPHFFAYLVNLESDVTCFIDYKSLSVKVPCLLFVIRQHQLITSRFKI</sequence>
<evidence type="ECO:0000313" key="1">
    <source>
        <dbReference type="EMBL" id="KAJ8682599.1"/>
    </source>
</evidence>
<organism evidence="1 2">
    <name type="scientific">Eretmocerus hayati</name>
    <dbReference type="NCBI Taxonomy" id="131215"/>
    <lineage>
        <taxon>Eukaryota</taxon>
        <taxon>Metazoa</taxon>
        <taxon>Ecdysozoa</taxon>
        <taxon>Arthropoda</taxon>
        <taxon>Hexapoda</taxon>
        <taxon>Insecta</taxon>
        <taxon>Pterygota</taxon>
        <taxon>Neoptera</taxon>
        <taxon>Endopterygota</taxon>
        <taxon>Hymenoptera</taxon>
        <taxon>Apocrita</taxon>
        <taxon>Proctotrupomorpha</taxon>
        <taxon>Chalcidoidea</taxon>
        <taxon>Aphelinidae</taxon>
        <taxon>Aphelininae</taxon>
        <taxon>Eretmocerus</taxon>
    </lineage>
</organism>
<reference evidence="1" key="1">
    <citation type="submission" date="2023-04" db="EMBL/GenBank/DDBJ databases">
        <title>A chromosome-level genome assembly of the parasitoid wasp Eretmocerus hayati.</title>
        <authorList>
            <person name="Zhong Y."/>
            <person name="Liu S."/>
            <person name="Liu Y."/>
        </authorList>
    </citation>
    <scope>NUCLEOTIDE SEQUENCE</scope>
    <source>
        <strain evidence="1">ZJU_SS_LIU_2023</strain>
    </source>
</reference>
<keyword evidence="2" id="KW-1185">Reference proteome</keyword>
<accession>A0ACC2PG84</accession>
<proteinExistence type="predicted"/>
<comment type="caution">
    <text evidence="1">The sequence shown here is derived from an EMBL/GenBank/DDBJ whole genome shotgun (WGS) entry which is preliminary data.</text>
</comment>
<evidence type="ECO:0000313" key="2">
    <source>
        <dbReference type="Proteomes" id="UP001239111"/>
    </source>
</evidence>
<dbReference type="EMBL" id="CM056741">
    <property type="protein sequence ID" value="KAJ8682599.1"/>
    <property type="molecule type" value="Genomic_DNA"/>
</dbReference>
<name>A0ACC2PG84_9HYME</name>
<dbReference type="Proteomes" id="UP001239111">
    <property type="component" value="Chromosome 1"/>
</dbReference>